<dbReference type="InterPro" id="IPR050700">
    <property type="entry name" value="YIM1/Zinc_Alcohol_DH_Fams"/>
</dbReference>
<dbReference type="InterPro" id="IPR020843">
    <property type="entry name" value="ER"/>
</dbReference>
<dbReference type="Pfam" id="PF13602">
    <property type="entry name" value="ADH_zinc_N_2"/>
    <property type="match status" value="1"/>
</dbReference>
<dbReference type="InterPro" id="IPR011032">
    <property type="entry name" value="GroES-like_sf"/>
</dbReference>
<organism evidence="2 3">
    <name type="scientific">Paenibacillus plantiphilus</name>
    <dbReference type="NCBI Taxonomy" id="2905650"/>
    <lineage>
        <taxon>Bacteria</taxon>
        <taxon>Bacillati</taxon>
        <taxon>Bacillota</taxon>
        <taxon>Bacilli</taxon>
        <taxon>Bacillales</taxon>
        <taxon>Paenibacillaceae</taxon>
        <taxon>Paenibacillus</taxon>
    </lineage>
</organism>
<dbReference type="PANTHER" id="PTHR11695">
    <property type="entry name" value="ALCOHOL DEHYDROGENASE RELATED"/>
    <property type="match status" value="1"/>
</dbReference>
<dbReference type="SMART" id="SM00829">
    <property type="entry name" value="PKS_ER"/>
    <property type="match status" value="1"/>
</dbReference>
<proteinExistence type="predicted"/>
<dbReference type="Gene3D" id="3.90.180.10">
    <property type="entry name" value="Medium-chain alcohol dehydrogenases, catalytic domain"/>
    <property type="match status" value="1"/>
</dbReference>
<feature type="domain" description="Enoyl reductase (ER)" evidence="1">
    <location>
        <begin position="10"/>
        <end position="329"/>
    </location>
</feature>
<dbReference type="SUPFAM" id="SSF51735">
    <property type="entry name" value="NAD(P)-binding Rossmann-fold domains"/>
    <property type="match status" value="1"/>
</dbReference>
<gene>
    <name evidence="2" type="primary">tdh_1</name>
    <name evidence="2" type="ORF">PAECIP111893_01524</name>
</gene>
<dbReference type="Gene3D" id="3.40.50.720">
    <property type="entry name" value="NAD(P)-binding Rossmann-like Domain"/>
    <property type="match status" value="1"/>
</dbReference>
<keyword evidence="3" id="KW-1185">Reference proteome</keyword>
<dbReference type="PROSITE" id="PS01162">
    <property type="entry name" value="QOR_ZETA_CRYSTAL"/>
    <property type="match status" value="1"/>
</dbReference>
<dbReference type="CDD" id="cd08267">
    <property type="entry name" value="MDR1"/>
    <property type="match status" value="1"/>
</dbReference>
<dbReference type="RefSeq" id="WP_236339866.1">
    <property type="nucleotide sequence ID" value="NZ_CAKMMF010000006.1"/>
</dbReference>
<evidence type="ECO:0000313" key="2">
    <source>
        <dbReference type="EMBL" id="CAH1200663.1"/>
    </source>
</evidence>
<dbReference type="Pfam" id="PF08240">
    <property type="entry name" value="ADH_N"/>
    <property type="match status" value="1"/>
</dbReference>
<dbReference type="EMBL" id="CAKMMF010000006">
    <property type="protein sequence ID" value="CAH1200663.1"/>
    <property type="molecule type" value="Genomic_DNA"/>
</dbReference>
<sequence>MRAMVYTNYGSPEVFQLREMEKPNPKEKEIVVKIHATQVGYGDVIARNFKKISPRQFNMPFLFWIFAKICFGVRNPKIAILGSQFAGEIEAIGSKVQSFRPGDQVFGYLGQSMGAYAEYVCMAEDGIVTIKPANMTYAEASAVPYGALVALNLLRKANVQRGQKVLINGASGGIGSAAVQLAKFHFGAEVTGVCSTLGLQLVKSIGADKVIDYTKEDFTLNGEVYDLIVDILGKSTFSYCKNSLKKDGRYLLASFKVKELIQMLWTKVAGKKKVICALALEKSEDLILIKELIEAGKIKSVIDRSYTLEQMSEAHTYVESGHKKGSVVITVGGNNKA</sequence>
<dbReference type="InterPro" id="IPR013154">
    <property type="entry name" value="ADH-like_N"/>
</dbReference>
<dbReference type="SUPFAM" id="SSF50129">
    <property type="entry name" value="GroES-like"/>
    <property type="match status" value="1"/>
</dbReference>
<keyword evidence="2" id="KW-0560">Oxidoreductase</keyword>
<reference evidence="2" key="1">
    <citation type="submission" date="2022-01" db="EMBL/GenBank/DDBJ databases">
        <authorList>
            <person name="Criscuolo A."/>
        </authorList>
    </citation>
    <scope>NUCLEOTIDE SEQUENCE</scope>
    <source>
        <strain evidence="2">CIP111893</strain>
    </source>
</reference>
<dbReference type="InterPro" id="IPR036291">
    <property type="entry name" value="NAD(P)-bd_dom_sf"/>
</dbReference>
<evidence type="ECO:0000259" key="1">
    <source>
        <dbReference type="SMART" id="SM00829"/>
    </source>
</evidence>
<dbReference type="EC" id="1.1.1.103" evidence="2"/>
<dbReference type="PANTHER" id="PTHR11695:SF648">
    <property type="entry name" value="ZINC-BINDING OXIDOREDUCTASE"/>
    <property type="match status" value="1"/>
</dbReference>
<dbReference type="InterPro" id="IPR002364">
    <property type="entry name" value="Quin_OxRdtase/zeta-crystal_CS"/>
</dbReference>
<comment type="caution">
    <text evidence="2">The sequence shown here is derived from an EMBL/GenBank/DDBJ whole genome shotgun (WGS) entry which is preliminary data.</text>
</comment>
<dbReference type="GO" id="GO:0008743">
    <property type="term" value="F:L-threonine 3-dehydrogenase activity"/>
    <property type="evidence" value="ECO:0007669"/>
    <property type="project" value="UniProtKB-EC"/>
</dbReference>
<dbReference type="Proteomes" id="UP000838686">
    <property type="component" value="Unassembled WGS sequence"/>
</dbReference>
<protein>
    <submittedName>
        <fullName evidence="2">L-threonine 3-dehydrogenase</fullName>
        <ecNumber evidence="2">1.1.1.103</ecNumber>
    </submittedName>
</protein>
<evidence type="ECO:0000313" key="3">
    <source>
        <dbReference type="Proteomes" id="UP000838686"/>
    </source>
</evidence>
<name>A0ABN8GBW7_9BACL</name>
<accession>A0ABN8GBW7</accession>